<dbReference type="AlphaFoldDB" id="A0A1T5GMW6"/>
<accession>A0A1T5GMW6</accession>
<dbReference type="OrthoDB" id="9795306at2"/>
<dbReference type="SUPFAM" id="SSF55961">
    <property type="entry name" value="Bet v1-like"/>
    <property type="match status" value="1"/>
</dbReference>
<feature type="domain" description="Activator of Hsp90 ATPase homologue 1/2-like C-terminal" evidence="2">
    <location>
        <begin position="26"/>
        <end position="162"/>
    </location>
</feature>
<proteinExistence type="inferred from homology"/>
<dbReference type="CDD" id="cd07814">
    <property type="entry name" value="SRPBCC_CalC_Aha1-like"/>
    <property type="match status" value="1"/>
</dbReference>
<dbReference type="InterPro" id="IPR023393">
    <property type="entry name" value="START-like_dom_sf"/>
</dbReference>
<sequence length="167" mass="19476">MDSNLLFDYTVNKDEKTIRMVREFAASLELVWDAWTKAELLDQWWGPEPWRAETKVMDFQVGGYWLYAMVSPEGEKHWSKADFISIVNKKSFTMKGGFSDENGVLNLDFPQNEWENTFVAKEDRVRVEILLTYDSVEDLEAEIEMGFIEGMTVDFQQLDALLPRLNS</sequence>
<dbReference type="STRING" id="1513896.SAMN05660841_04199"/>
<evidence type="ECO:0000313" key="4">
    <source>
        <dbReference type="Proteomes" id="UP000190150"/>
    </source>
</evidence>
<evidence type="ECO:0000313" key="3">
    <source>
        <dbReference type="EMBL" id="SKC09660.1"/>
    </source>
</evidence>
<gene>
    <name evidence="3" type="ORF">SAMN05660841_04199</name>
</gene>
<dbReference type="Gene3D" id="3.30.530.20">
    <property type="match status" value="1"/>
</dbReference>
<organism evidence="3 4">
    <name type="scientific">Sphingobacterium nematocida</name>
    <dbReference type="NCBI Taxonomy" id="1513896"/>
    <lineage>
        <taxon>Bacteria</taxon>
        <taxon>Pseudomonadati</taxon>
        <taxon>Bacteroidota</taxon>
        <taxon>Sphingobacteriia</taxon>
        <taxon>Sphingobacteriales</taxon>
        <taxon>Sphingobacteriaceae</taxon>
        <taxon>Sphingobacterium</taxon>
    </lineage>
</organism>
<reference evidence="4" key="1">
    <citation type="submission" date="2017-02" db="EMBL/GenBank/DDBJ databases">
        <authorList>
            <person name="Varghese N."/>
            <person name="Submissions S."/>
        </authorList>
    </citation>
    <scope>NUCLEOTIDE SEQUENCE [LARGE SCALE GENOMIC DNA]</scope>
    <source>
        <strain evidence="4">DSM 24091</strain>
    </source>
</reference>
<evidence type="ECO:0000256" key="1">
    <source>
        <dbReference type="ARBA" id="ARBA00006817"/>
    </source>
</evidence>
<comment type="similarity">
    <text evidence="1">Belongs to the AHA1 family.</text>
</comment>
<dbReference type="Proteomes" id="UP000190150">
    <property type="component" value="Unassembled WGS sequence"/>
</dbReference>
<evidence type="ECO:0000259" key="2">
    <source>
        <dbReference type="Pfam" id="PF08327"/>
    </source>
</evidence>
<protein>
    <submittedName>
        <fullName evidence="3">Uncharacterized conserved protein YndB, AHSA1/START domain</fullName>
    </submittedName>
</protein>
<dbReference type="RefSeq" id="WP_079645824.1">
    <property type="nucleotide sequence ID" value="NZ_FUZF01000028.1"/>
</dbReference>
<dbReference type="Pfam" id="PF08327">
    <property type="entry name" value="AHSA1"/>
    <property type="match status" value="1"/>
</dbReference>
<dbReference type="InterPro" id="IPR013538">
    <property type="entry name" value="ASHA1/2-like_C"/>
</dbReference>
<keyword evidence="4" id="KW-1185">Reference proteome</keyword>
<dbReference type="EMBL" id="FUZF01000028">
    <property type="protein sequence ID" value="SKC09660.1"/>
    <property type="molecule type" value="Genomic_DNA"/>
</dbReference>
<name>A0A1T5GMW6_9SPHI</name>